<evidence type="ECO:0000313" key="11">
    <source>
        <dbReference type="RefSeq" id="XP_030375583.1"/>
    </source>
</evidence>
<dbReference type="AlphaFoldDB" id="A0A6J2TKB0"/>
<keyword evidence="6" id="KW-0675">Receptor</keyword>
<dbReference type="Proteomes" id="UP000504634">
    <property type="component" value="Unplaced"/>
</dbReference>
<organism evidence="10 11">
    <name type="scientific">Drosophila lebanonensis</name>
    <name type="common">Fruit fly</name>
    <name type="synonym">Scaptodrosophila lebanonensis</name>
    <dbReference type="NCBI Taxonomy" id="7225"/>
    <lineage>
        <taxon>Eukaryota</taxon>
        <taxon>Metazoa</taxon>
        <taxon>Ecdysozoa</taxon>
        <taxon>Arthropoda</taxon>
        <taxon>Hexapoda</taxon>
        <taxon>Insecta</taxon>
        <taxon>Pterygota</taxon>
        <taxon>Neoptera</taxon>
        <taxon>Endopterygota</taxon>
        <taxon>Diptera</taxon>
        <taxon>Brachycera</taxon>
        <taxon>Muscomorpha</taxon>
        <taxon>Ephydroidea</taxon>
        <taxon>Drosophilidae</taxon>
        <taxon>Scaptodrosophila</taxon>
    </lineage>
</organism>
<evidence type="ECO:0000256" key="6">
    <source>
        <dbReference type="ARBA" id="ARBA00023170"/>
    </source>
</evidence>
<dbReference type="RefSeq" id="XP_030375583.1">
    <property type="nucleotide sequence ID" value="XM_030519723.1"/>
</dbReference>
<dbReference type="GO" id="GO:0005886">
    <property type="term" value="C:plasma membrane"/>
    <property type="evidence" value="ECO:0007669"/>
    <property type="project" value="UniProtKB-SubCell"/>
</dbReference>
<keyword evidence="2" id="KW-1003">Cell membrane</keyword>
<feature type="signal peptide" evidence="9">
    <location>
        <begin position="1"/>
        <end position="20"/>
    </location>
</feature>
<evidence type="ECO:0000256" key="2">
    <source>
        <dbReference type="ARBA" id="ARBA00022475"/>
    </source>
</evidence>
<evidence type="ECO:0000256" key="8">
    <source>
        <dbReference type="SAM" id="Phobius"/>
    </source>
</evidence>
<dbReference type="PANTHER" id="PTHR42643">
    <property type="entry name" value="IONOTROPIC RECEPTOR 20A-RELATED"/>
    <property type="match status" value="1"/>
</dbReference>
<sequence>MRPSQRLLLMLLLTSMPIKSMQVLCRIVGELNAALSTQTNIFFIPDKKTNILDSLNTDPVPRVLFSPSVAKSTIRLPLYERVLIIMHMDGICLRFIKRLHIDFQFSDLLVITTKSTKHDMLVRYSEQLFELGYLNVLHYNMPNDEFYAAQYFPRITLAATTINQYLGLRDRWTRNMQGHEVRVLTYHNPPRSLYNPERGFHGGYVVGVLREFLHHRNARFKPVYGSNPMTYSPNDCIDAIHSNAADTCADMLPKNAKNEIVGMIHLGSGKILVSNARALPKIYYILAPFCPQLWMILVAYIFLLSGYCSLICWRQQRRWRFNKFVLQLISSLLNTHYSLHDLRGPVRRVLFIFTFVPGFVLATLYLALLKSRLATGLYEPPINSFEALVKSNTTILFSKSDLQIASHFGFPDELWPIIQVINYETLLQLRINLDTRFAYVVYNDRQHLIQYQQRFLLKPIMRFISDNAIRLFGGFAVRPQWFLRKQLNTYCLNIASSGVLSQAQRLADYKSVQEGFLHFMITQYYKAKPLDLDYYKMPSICLLLGYLISLILGLFMTSNTAMKLPDDTLCKCISTTPTTANNQDQLQVTRCIHVRASQPYRNSFIFRPSPALIVDFMFSARL</sequence>
<evidence type="ECO:0000256" key="1">
    <source>
        <dbReference type="ARBA" id="ARBA00004651"/>
    </source>
</evidence>
<keyword evidence="10" id="KW-1185">Reference proteome</keyword>
<accession>A0A6J2TKB0</accession>
<evidence type="ECO:0000256" key="5">
    <source>
        <dbReference type="ARBA" id="ARBA00023136"/>
    </source>
</evidence>
<dbReference type="SUPFAM" id="SSF53850">
    <property type="entry name" value="Periplasmic binding protein-like II"/>
    <property type="match status" value="1"/>
</dbReference>
<dbReference type="GeneID" id="115624878"/>
<dbReference type="InterPro" id="IPR052192">
    <property type="entry name" value="Insect_Ionotropic_Sensory_Rcpt"/>
</dbReference>
<keyword evidence="9" id="KW-0732">Signal</keyword>
<dbReference type="OrthoDB" id="7912094at2759"/>
<proteinExistence type="predicted"/>
<reference evidence="11" key="1">
    <citation type="submission" date="2025-08" db="UniProtKB">
        <authorList>
            <consortium name="RefSeq"/>
        </authorList>
    </citation>
    <scope>IDENTIFICATION</scope>
    <source>
        <strain evidence="11">11010-0011.00</strain>
        <tissue evidence="11">Whole body</tissue>
    </source>
</reference>
<gene>
    <name evidence="11" type="primary">LOC115624878</name>
</gene>
<feature type="transmembrane region" description="Helical" evidence="8">
    <location>
        <begin position="293"/>
        <end position="313"/>
    </location>
</feature>
<feature type="transmembrane region" description="Helical" evidence="8">
    <location>
        <begin position="349"/>
        <end position="368"/>
    </location>
</feature>
<evidence type="ECO:0000313" key="10">
    <source>
        <dbReference type="Proteomes" id="UP000504634"/>
    </source>
</evidence>
<protein>
    <submittedName>
        <fullName evidence="11">Uncharacterized protein LOC115624878</fullName>
    </submittedName>
</protein>
<dbReference type="PANTHER" id="PTHR42643:SF41">
    <property type="entry name" value="IONOTROPIC RECEPTOR 20A-RELATED"/>
    <property type="match status" value="1"/>
</dbReference>
<keyword evidence="4 8" id="KW-1133">Transmembrane helix</keyword>
<evidence type="ECO:0000256" key="4">
    <source>
        <dbReference type="ARBA" id="ARBA00022989"/>
    </source>
</evidence>
<keyword evidence="5 8" id="KW-0472">Membrane</keyword>
<evidence type="ECO:0000256" key="9">
    <source>
        <dbReference type="SAM" id="SignalP"/>
    </source>
</evidence>
<keyword evidence="7" id="KW-0325">Glycoprotein</keyword>
<feature type="chain" id="PRO_5026796882" evidence="9">
    <location>
        <begin position="21"/>
        <end position="622"/>
    </location>
</feature>
<evidence type="ECO:0000256" key="3">
    <source>
        <dbReference type="ARBA" id="ARBA00022692"/>
    </source>
</evidence>
<evidence type="ECO:0000256" key="7">
    <source>
        <dbReference type="ARBA" id="ARBA00023180"/>
    </source>
</evidence>
<keyword evidence="3 8" id="KW-0812">Transmembrane</keyword>
<feature type="transmembrane region" description="Helical" evidence="8">
    <location>
        <begin position="534"/>
        <end position="555"/>
    </location>
</feature>
<name>A0A6J2TKB0_DROLE</name>
<comment type="subcellular location">
    <subcellularLocation>
        <location evidence="1">Cell membrane</location>
        <topology evidence="1">Multi-pass membrane protein</topology>
    </subcellularLocation>
</comment>